<evidence type="ECO:0000256" key="3">
    <source>
        <dbReference type="ARBA" id="ARBA00023326"/>
    </source>
</evidence>
<comment type="caution">
    <text evidence="6">The sequence shown here is derived from an EMBL/GenBank/DDBJ whole genome shotgun (WGS) entry which is preliminary data.</text>
</comment>
<evidence type="ECO:0000256" key="4">
    <source>
        <dbReference type="SAM" id="MobiDB-lite"/>
    </source>
</evidence>
<dbReference type="Gene3D" id="2.60.40.290">
    <property type="match status" value="1"/>
</dbReference>
<keyword evidence="3" id="KW-0119">Carbohydrate metabolism</keyword>
<dbReference type="EMBL" id="JAUSRB010000002">
    <property type="protein sequence ID" value="MDP9863208.1"/>
    <property type="molecule type" value="Genomic_DNA"/>
</dbReference>
<reference evidence="6 7" key="1">
    <citation type="submission" date="2023-07" db="EMBL/GenBank/DDBJ databases">
        <title>Sequencing the genomes of 1000 actinobacteria strains.</title>
        <authorList>
            <person name="Klenk H.-P."/>
        </authorList>
    </citation>
    <scope>NUCLEOTIDE SEQUENCE [LARGE SCALE GENOMIC DNA]</scope>
    <source>
        <strain evidence="6 7">DSM 44109</strain>
    </source>
</reference>
<keyword evidence="2" id="KW-0326">Glycosidase</keyword>
<dbReference type="Proteomes" id="UP001230426">
    <property type="component" value="Unassembled WGS sequence"/>
</dbReference>
<keyword evidence="1" id="KW-0378">Hydrolase</keyword>
<feature type="compositionally biased region" description="Polar residues" evidence="4">
    <location>
        <begin position="11"/>
        <end position="22"/>
    </location>
</feature>
<accession>A0ABT9R1V3</accession>
<organism evidence="6 7">
    <name type="scientific">Streptosporangium brasiliense</name>
    <dbReference type="NCBI Taxonomy" id="47480"/>
    <lineage>
        <taxon>Bacteria</taxon>
        <taxon>Bacillati</taxon>
        <taxon>Actinomycetota</taxon>
        <taxon>Actinomycetes</taxon>
        <taxon>Streptosporangiales</taxon>
        <taxon>Streptosporangiaceae</taxon>
        <taxon>Streptosporangium</taxon>
    </lineage>
</organism>
<feature type="region of interest" description="Disordered" evidence="4">
    <location>
        <begin position="1"/>
        <end position="22"/>
    </location>
</feature>
<evidence type="ECO:0000259" key="5">
    <source>
        <dbReference type="Pfam" id="PF00553"/>
    </source>
</evidence>
<sequence>MVDAPDWGQDRGSTMTANPPAFTFTNAPWNGTVPAGGSTTFGFIGSWTGTGTPPTPVIS</sequence>
<proteinExistence type="predicted"/>
<keyword evidence="7" id="KW-1185">Reference proteome</keyword>
<dbReference type="InterPro" id="IPR001919">
    <property type="entry name" value="CBD2"/>
</dbReference>
<protein>
    <recommendedName>
        <fullName evidence="5">CBM2 domain-containing protein</fullName>
    </recommendedName>
</protein>
<dbReference type="InterPro" id="IPR018366">
    <property type="entry name" value="CBM2_CS"/>
</dbReference>
<evidence type="ECO:0000256" key="1">
    <source>
        <dbReference type="ARBA" id="ARBA00022801"/>
    </source>
</evidence>
<dbReference type="SUPFAM" id="SSF49384">
    <property type="entry name" value="Carbohydrate-binding domain"/>
    <property type="match status" value="1"/>
</dbReference>
<dbReference type="PROSITE" id="PS00561">
    <property type="entry name" value="CBM2_A"/>
    <property type="match status" value="1"/>
</dbReference>
<evidence type="ECO:0000256" key="2">
    <source>
        <dbReference type="ARBA" id="ARBA00023295"/>
    </source>
</evidence>
<keyword evidence="3" id="KW-0624">Polysaccharide degradation</keyword>
<dbReference type="Pfam" id="PF00553">
    <property type="entry name" value="CBM_2"/>
    <property type="match status" value="1"/>
</dbReference>
<dbReference type="InterPro" id="IPR012291">
    <property type="entry name" value="CBM2_carb-bd_dom_sf"/>
</dbReference>
<dbReference type="InterPro" id="IPR008965">
    <property type="entry name" value="CBM2/CBM3_carb-bd_dom_sf"/>
</dbReference>
<feature type="domain" description="CBM2" evidence="5">
    <location>
        <begin position="13"/>
        <end position="55"/>
    </location>
</feature>
<evidence type="ECO:0000313" key="7">
    <source>
        <dbReference type="Proteomes" id="UP001230426"/>
    </source>
</evidence>
<evidence type="ECO:0000313" key="6">
    <source>
        <dbReference type="EMBL" id="MDP9863208.1"/>
    </source>
</evidence>
<name>A0ABT9R1V3_9ACTN</name>
<dbReference type="RefSeq" id="WP_306859911.1">
    <property type="nucleotide sequence ID" value="NZ_JAUSRB010000002.1"/>
</dbReference>
<gene>
    <name evidence="6" type="ORF">J2S55_002474</name>
</gene>